<keyword evidence="3" id="KW-1185">Reference proteome</keyword>
<name>A0AAJ2S4T8_9ENTR</name>
<dbReference type="EMBL" id="JAWXRC010000017">
    <property type="protein sequence ID" value="MDX6030157.1"/>
    <property type="molecule type" value="Genomic_DNA"/>
</dbReference>
<dbReference type="InterPro" id="IPR010862">
    <property type="entry name" value="DUF1493"/>
</dbReference>
<dbReference type="Proteomes" id="UP001282336">
    <property type="component" value="Unassembled WGS sequence"/>
</dbReference>
<evidence type="ECO:0000313" key="3">
    <source>
        <dbReference type="Proteomes" id="UP001275664"/>
    </source>
</evidence>
<organism evidence="1 4">
    <name type="scientific">Scandinavium lactucae</name>
    <dbReference type="NCBI Taxonomy" id="3095028"/>
    <lineage>
        <taxon>Bacteria</taxon>
        <taxon>Pseudomonadati</taxon>
        <taxon>Pseudomonadota</taxon>
        <taxon>Gammaproteobacteria</taxon>
        <taxon>Enterobacterales</taxon>
        <taxon>Enterobacteriaceae</taxon>
        <taxon>Scandinavium</taxon>
    </lineage>
</organism>
<comment type="caution">
    <text evidence="1">The sequence shown here is derived from an EMBL/GenBank/DDBJ whole genome shotgun (WGS) entry which is preliminary data.</text>
</comment>
<dbReference type="EMBL" id="JAWXRD010000002">
    <property type="protein sequence ID" value="MDX6039175.1"/>
    <property type="molecule type" value="Genomic_DNA"/>
</dbReference>
<evidence type="ECO:0000313" key="1">
    <source>
        <dbReference type="EMBL" id="MDX6030157.1"/>
    </source>
</evidence>
<dbReference type="Proteomes" id="UP001275664">
    <property type="component" value="Unassembled WGS sequence"/>
</dbReference>
<reference evidence="1 3" key="1">
    <citation type="submission" date="2023-11" db="EMBL/GenBank/DDBJ databases">
        <title>Scandinavium wanjuensis sp. nov., isolated from lettuce South Korea.</title>
        <authorList>
            <person name="Park J."/>
            <person name="Park S."/>
            <person name="Oh K.K."/>
            <person name="Cho G.S."/>
            <person name="Franz C.M.A.P."/>
        </authorList>
    </citation>
    <scope>NUCLEOTIDE SEQUENCE</scope>
    <source>
        <strain evidence="1">V105_12</strain>
        <strain evidence="2 3">V105_6</strain>
    </source>
</reference>
<proteinExistence type="predicted"/>
<evidence type="ECO:0000313" key="4">
    <source>
        <dbReference type="Proteomes" id="UP001282336"/>
    </source>
</evidence>
<protein>
    <submittedName>
        <fullName evidence="1">DUF1493 family protein</fullName>
    </submittedName>
</protein>
<accession>A0AAJ2S4T8</accession>
<gene>
    <name evidence="2" type="ORF">SIK69_03065</name>
    <name evidence="1" type="ORF">SIL20_01335</name>
</gene>
<evidence type="ECO:0000313" key="2">
    <source>
        <dbReference type="EMBL" id="MDX6039175.1"/>
    </source>
</evidence>
<dbReference type="AlphaFoldDB" id="A0AAJ2S4T8"/>
<sequence>MNRVTDDKVRDFILDDLPLVTTLFLKRVDVADDAVLQELFEVEDVAEMVDAFFHHFHIRADGFSIDNYYPWQGKSPFLCKKTTQSKSPLTIRMFIESARAGRWLYK</sequence>
<dbReference type="RefSeq" id="WP_319626775.1">
    <property type="nucleotide sequence ID" value="NZ_JAWXRB010000001.1"/>
</dbReference>
<dbReference type="Pfam" id="PF07377">
    <property type="entry name" value="DUF1493"/>
    <property type="match status" value="1"/>
</dbReference>